<dbReference type="FunFam" id="3.30.160.60:FF:000110">
    <property type="entry name" value="Zinc finger protein-like"/>
    <property type="match status" value="1"/>
</dbReference>
<name>A0A7R8UXD1_HERIL</name>
<dbReference type="InterPro" id="IPR012934">
    <property type="entry name" value="Znf_AD"/>
</dbReference>
<dbReference type="PANTHER" id="PTHR24388:SF54">
    <property type="entry name" value="PROTEIN ESCARGOT"/>
    <property type="match status" value="1"/>
</dbReference>
<dbReference type="PROSITE" id="PS50157">
    <property type="entry name" value="ZINC_FINGER_C2H2_2"/>
    <property type="match status" value="7"/>
</dbReference>
<evidence type="ECO:0000259" key="15">
    <source>
        <dbReference type="PROSITE" id="PS51915"/>
    </source>
</evidence>
<keyword evidence="5 12" id="KW-0863">Zinc-finger</keyword>
<feature type="domain" description="C2H2-type" evidence="14">
    <location>
        <begin position="291"/>
        <end position="318"/>
    </location>
</feature>
<evidence type="ECO:0000256" key="9">
    <source>
        <dbReference type="ARBA" id="ARBA00023163"/>
    </source>
</evidence>
<sequence length="548" mass="63510">MDLESFCRLCLNENRTVLNVFSEGLVQADMHAKIEKYLYLDIKSTDSITKSICVNCMRKVEDIHSFCTEVEQNQQKIIELQAATHYQIIFEKNTNIEEPTKQFVNVQPYDINVHVDRDSFSSPIINDLHFTNTDIIQNPEQSPEYQIMVIQSPNNTAESPLPPTQDDINDIDNFDNISIASSNEDDRAIEKDYDSSDEWHNSIEGFPKVVIQDAKLVVRGRELFQLMSKFYKLQCEICQEKDSVFIKLTSLLEHYEDMHLTKGFVKCCGAKLTKTRAMALHMARHVQPDAFKCPECGKMMTCPKILRYHIQNHLPEESRPLACPKCPRRFSYSSALTAHTVSHLPEDQRDTHICDECGKAFLTASRLTTHIGIAHSNDVPRYVCHECGKQFSCKGNLTYHLTTHEQIHQVQCTVCEKWLKNKLCLRKHMSQHSEIRHQCPSCTYSSVNLQCFRNHIRVQHSNDKPHVCNECGRSFKLKNTLLNHMVQHTGERKYSCEFCTKRFASSGNYYSHRKRMHPNELAEYNQKRAEEKEKAREIALKQVRQEGT</sequence>
<dbReference type="SUPFAM" id="SSF57716">
    <property type="entry name" value="Glucocorticoid receptor-like (DNA-binding domain)"/>
    <property type="match status" value="1"/>
</dbReference>
<dbReference type="PROSITE" id="PS00028">
    <property type="entry name" value="ZINC_FINGER_C2H2_1"/>
    <property type="match status" value="7"/>
</dbReference>
<dbReference type="OrthoDB" id="3565419at2759"/>
<evidence type="ECO:0000256" key="13">
    <source>
        <dbReference type="PROSITE-ProRule" id="PRU01263"/>
    </source>
</evidence>
<dbReference type="GO" id="GO:0005634">
    <property type="term" value="C:nucleus"/>
    <property type="evidence" value="ECO:0007669"/>
    <property type="project" value="UniProtKB-SubCell"/>
</dbReference>
<evidence type="ECO:0000313" key="16">
    <source>
        <dbReference type="EMBL" id="CAD7088311.1"/>
    </source>
</evidence>
<accession>A0A7R8UXD1</accession>
<keyword evidence="3 13" id="KW-0479">Metal-binding</keyword>
<dbReference type="InterPro" id="IPR036236">
    <property type="entry name" value="Znf_C2H2_sf"/>
</dbReference>
<evidence type="ECO:0008006" key="18">
    <source>
        <dbReference type="Google" id="ProtNLM"/>
    </source>
</evidence>
<evidence type="ECO:0000256" key="2">
    <source>
        <dbReference type="ARBA" id="ARBA00006991"/>
    </source>
</evidence>
<evidence type="ECO:0000259" key="14">
    <source>
        <dbReference type="PROSITE" id="PS50157"/>
    </source>
</evidence>
<dbReference type="Proteomes" id="UP000594454">
    <property type="component" value="Chromosome 4"/>
</dbReference>
<dbReference type="AlphaFoldDB" id="A0A7R8UXD1"/>
<dbReference type="GO" id="GO:0000981">
    <property type="term" value="F:DNA-binding transcription factor activity, RNA polymerase II-specific"/>
    <property type="evidence" value="ECO:0007669"/>
    <property type="project" value="TreeGrafter"/>
</dbReference>
<feature type="domain" description="C2H2-type" evidence="14">
    <location>
        <begin position="466"/>
        <end position="493"/>
    </location>
</feature>
<evidence type="ECO:0000256" key="6">
    <source>
        <dbReference type="ARBA" id="ARBA00022833"/>
    </source>
</evidence>
<comment type="subcellular location">
    <subcellularLocation>
        <location evidence="1">Nucleus</location>
    </subcellularLocation>
</comment>
<reference evidence="16 17" key="1">
    <citation type="submission" date="2020-11" db="EMBL/GenBank/DDBJ databases">
        <authorList>
            <person name="Wallbank WR R."/>
            <person name="Pardo Diaz C."/>
            <person name="Kozak K."/>
            <person name="Martin S."/>
            <person name="Jiggins C."/>
            <person name="Moest M."/>
            <person name="Warren A I."/>
            <person name="Generalovic N T."/>
            <person name="Byers J.R.P. K."/>
            <person name="Montejo-Kovacevich G."/>
            <person name="Yen C E."/>
        </authorList>
    </citation>
    <scope>NUCLEOTIDE SEQUENCE [LARGE SCALE GENOMIC DNA]</scope>
</reference>
<feature type="binding site" evidence="13">
    <location>
        <position position="10"/>
    </location>
    <ligand>
        <name>Zn(2+)</name>
        <dbReference type="ChEBI" id="CHEBI:29105"/>
    </ligand>
</feature>
<dbReference type="PROSITE" id="PS51915">
    <property type="entry name" value="ZAD"/>
    <property type="match status" value="1"/>
</dbReference>
<dbReference type="SMART" id="SM00355">
    <property type="entry name" value="ZnF_C2H2"/>
    <property type="match status" value="10"/>
</dbReference>
<feature type="domain" description="C2H2-type" evidence="14">
    <location>
        <begin position="437"/>
        <end position="465"/>
    </location>
</feature>
<feature type="binding site" evidence="13">
    <location>
        <position position="7"/>
    </location>
    <ligand>
        <name>Zn(2+)</name>
        <dbReference type="ChEBI" id="CHEBI:29105"/>
    </ligand>
</feature>
<feature type="binding site" evidence="13">
    <location>
        <position position="56"/>
    </location>
    <ligand>
        <name>Zn(2+)</name>
        <dbReference type="ChEBI" id="CHEBI:29105"/>
    </ligand>
</feature>
<dbReference type="FunFam" id="3.30.160.60:FF:001370">
    <property type="entry name" value="Zinc finger protein"/>
    <property type="match status" value="1"/>
</dbReference>
<comment type="similarity">
    <text evidence="11">Belongs to the snail C2H2-type zinc-finger protein family.</text>
</comment>
<dbReference type="Gene3D" id="3.30.160.60">
    <property type="entry name" value="Classic Zinc Finger"/>
    <property type="match status" value="6"/>
</dbReference>
<dbReference type="SUPFAM" id="SSF57667">
    <property type="entry name" value="beta-beta-alpha zinc fingers"/>
    <property type="match status" value="4"/>
</dbReference>
<evidence type="ECO:0000256" key="3">
    <source>
        <dbReference type="ARBA" id="ARBA00022723"/>
    </source>
</evidence>
<evidence type="ECO:0000256" key="10">
    <source>
        <dbReference type="ARBA" id="ARBA00023242"/>
    </source>
</evidence>
<evidence type="ECO:0000256" key="7">
    <source>
        <dbReference type="ARBA" id="ARBA00023015"/>
    </source>
</evidence>
<dbReference type="Pfam" id="PF07776">
    <property type="entry name" value="zf-AD"/>
    <property type="match status" value="1"/>
</dbReference>
<dbReference type="PANTHER" id="PTHR24388">
    <property type="entry name" value="ZINC FINGER PROTEIN"/>
    <property type="match status" value="1"/>
</dbReference>
<evidence type="ECO:0000313" key="17">
    <source>
        <dbReference type="Proteomes" id="UP000594454"/>
    </source>
</evidence>
<dbReference type="Gene3D" id="3.40.1800.20">
    <property type="match status" value="1"/>
</dbReference>
<keyword evidence="8" id="KW-0238">DNA-binding</keyword>
<evidence type="ECO:0000256" key="4">
    <source>
        <dbReference type="ARBA" id="ARBA00022737"/>
    </source>
</evidence>
<dbReference type="GO" id="GO:0008270">
    <property type="term" value="F:zinc ion binding"/>
    <property type="evidence" value="ECO:0007669"/>
    <property type="project" value="UniProtKB-UniRule"/>
</dbReference>
<feature type="binding site" evidence="13">
    <location>
        <position position="53"/>
    </location>
    <ligand>
        <name>Zn(2+)</name>
        <dbReference type="ChEBI" id="CHEBI:29105"/>
    </ligand>
</feature>
<feature type="domain" description="C2H2-type" evidence="14">
    <location>
        <begin position="494"/>
        <end position="522"/>
    </location>
</feature>
<feature type="domain" description="C2H2-type" evidence="14">
    <location>
        <begin position="382"/>
        <end position="404"/>
    </location>
</feature>
<evidence type="ECO:0000256" key="1">
    <source>
        <dbReference type="ARBA" id="ARBA00004123"/>
    </source>
</evidence>
<dbReference type="InParanoid" id="A0A7R8UXD1"/>
<keyword evidence="9" id="KW-0804">Transcription</keyword>
<keyword evidence="10" id="KW-0539">Nucleus</keyword>
<dbReference type="InterPro" id="IPR013087">
    <property type="entry name" value="Znf_C2H2_type"/>
</dbReference>
<keyword evidence="6 13" id="KW-0862">Zinc</keyword>
<proteinExistence type="inferred from homology"/>
<dbReference type="OMA" id="HYQETHA"/>
<organism evidence="16 17">
    <name type="scientific">Hermetia illucens</name>
    <name type="common">Black soldier fly</name>
    <dbReference type="NCBI Taxonomy" id="343691"/>
    <lineage>
        <taxon>Eukaryota</taxon>
        <taxon>Metazoa</taxon>
        <taxon>Ecdysozoa</taxon>
        <taxon>Arthropoda</taxon>
        <taxon>Hexapoda</taxon>
        <taxon>Insecta</taxon>
        <taxon>Pterygota</taxon>
        <taxon>Neoptera</taxon>
        <taxon>Endopterygota</taxon>
        <taxon>Diptera</taxon>
        <taxon>Brachycera</taxon>
        <taxon>Stratiomyomorpha</taxon>
        <taxon>Stratiomyidae</taxon>
        <taxon>Hermetiinae</taxon>
        <taxon>Hermetia</taxon>
    </lineage>
</organism>
<feature type="domain" description="C2H2-type" evidence="14">
    <location>
        <begin position="321"/>
        <end position="348"/>
    </location>
</feature>
<gene>
    <name evidence="16" type="ORF">HERILL_LOCUS10950</name>
</gene>
<feature type="domain" description="ZAD" evidence="15">
    <location>
        <begin position="5"/>
        <end position="80"/>
    </location>
</feature>
<dbReference type="Pfam" id="PF00096">
    <property type="entry name" value="zf-C2H2"/>
    <property type="match status" value="3"/>
</dbReference>
<keyword evidence="17" id="KW-1185">Reference proteome</keyword>
<dbReference type="EMBL" id="LR899012">
    <property type="protein sequence ID" value="CAD7088311.1"/>
    <property type="molecule type" value="Genomic_DNA"/>
</dbReference>
<keyword evidence="4" id="KW-0677">Repeat</keyword>
<evidence type="ECO:0000256" key="12">
    <source>
        <dbReference type="PROSITE-ProRule" id="PRU00042"/>
    </source>
</evidence>
<dbReference type="InterPro" id="IPR050527">
    <property type="entry name" value="Snail/Krueppel_Znf"/>
</dbReference>
<dbReference type="SMART" id="SM00868">
    <property type="entry name" value="zf-AD"/>
    <property type="match status" value="1"/>
</dbReference>
<evidence type="ECO:0000256" key="5">
    <source>
        <dbReference type="ARBA" id="ARBA00022771"/>
    </source>
</evidence>
<protein>
    <recommendedName>
        <fullName evidence="18">Transcription factor grauzone</fullName>
    </recommendedName>
</protein>
<dbReference type="GO" id="GO:0000978">
    <property type="term" value="F:RNA polymerase II cis-regulatory region sequence-specific DNA binding"/>
    <property type="evidence" value="ECO:0007669"/>
    <property type="project" value="TreeGrafter"/>
</dbReference>
<evidence type="ECO:0000256" key="11">
    <source>
        <dbReference type="ARBA" id="ARBA00037948"/>
    </source>
</evidence>
<comment type="similarity">
    <text evidence="2">Belongs to the krueppel C2H2-type zinc-finger protein family.</text>
</comment>
<evidence type="ECO:0000256" key="8">
    <source>
        <dbReference type="ARBA" id="ARBA00023125"/>
    </source>
</evidence>
<keyword evidence="7" id="KW-0805">Transcription regulation</keyword>
<feature type="domain" description="C2H2-type" evidence="14">
    <location>
        <begin position="352"/>
        <end position="380"/>
    </location>
</feature>